<accession>A0A1H7WYJ7</accession>
<dbReference type="RefSeq" id="WP_093329765.1">
    <property type="nucleotide sequence ID" value="NZ_FOAF01000009.1"/>
</dbReference>
<evidence type="ECO:0000256" key="1">
    <source>
        <dbReference type="ARBA" id="ARBA00001561"/>
    </source>
</evidence>
<dbReference type="EMBL" id="FOAF01000009">
    <property type="protein sequence ID" value="SEM26354.1"/>
    <property type="molecule type" value="Genomic_DNA"/>
</dbReference>
<dbReference type="Gene3D" id="3.40.630.40">
    <property type="entry name" value="Zn-dependent exopeptidases"/>
    <property type="match status" value="1"/>
</dbReference>
<evidence type="ECO:0000256" key="3">
    <source>
        <dbReference type="ARBA" id="ARBA00022801"/>
    </source>
</evidence>
<dbReference type="GO" id="GO:0008745">
    <property type="term" value="F:N-acetylmuramoyl-L-alanine amidase activity"/>
    <property type="evidence" value="ECO:0007669"/>
    <property type="project" value="UniProtKB-EC"/>
</dbReference>
<dbReference type="Pfam" id="PF01520">
    <property type="entry name" value="Amidase_3"/>
    <property type="match status" value="1"/>
</dbReference>
<gene>
    <name evidence="5" type="ORF">SAMN05661044_04718</name>
</gene>
<sequence>MYNIRLSITFLILVLVSTLFISAAPPMKPNGKPQEYRMRTIVIDAGHGAHDTGAKGRISVEKDVALQVALKLGRAIQRDMKGINVIYTRTTDTFIPLYERIGLANSKKADLFISIHCNSMPNVKKRTITGYRRRNGRRVPIYRTTSVPNTSTRGTETFVSGYGRLDEQDAAVRENASMLLEDNYKDNYEGFDPKDPESYIIFSLMKNAYRDQSIKFASFIEGEYVKTGRGSRGVKELSLAVLARAGMPAVLTEIGFISNPDEERYLNSSSGQEEVVNNLLTAIKSYKKQTEN</sequence>
<protein>
    <recommendedName>
        <fullName evidence="2">N-acetylmuramoyl-L-alanine amidase</fullName>
        <ecNumber evidence="2">3.5.1.28</ecNumber>
    </recommendedName>
</protein>
<evidence type="ECO:0000256" key="2">
    <source>
        <dbReference type="ARBA" id="ARBA00011901"/>
    </source>
</evidence>
<dbReference type="Proteomes" id="UP000199421">
    <property type="component" value="Unassembled WGS sequence"/>
</dbReference>
<dbReference type="InterPro" id="IPR002508">
    <property type="entry name" value="MurNAc-LAA_cat"/>
</dbReference>
<dbReference type="CDD" id="cd02696">
    <property type="entry name" value="MurNAc-LAA"/>
    <property type="match status" value="1"/>
</dbReference>
<organism evidence="5 6">
    <name type="scientific">Olivibacter domesticus</name>
    <name type="common">Pseudosphingobacterium domesticum</name>
    <dbReference type="NCBI Taxonomy" id="407022"/>
    <lineage>
        <taxon>Bacteria</taxon>
        <taxon>Pseudomonadati</taxon>
        <taxon>Bacteroidota</taxon>
        <taxon>Sphingobacteriia</taxon>
        <taxon>Sphingobacteriales</taxon>
        <taxon>Sphingobacteriaceae</taxon>
        <taxon>Olivibacter</taxon>
    </lineage>
</organism>
<dbReference type="PANTHER" id="PTHR30404">
    <property type="entry name" value="N-ACETYLMURAMOYL-L-ALANINE AMIDASE"/>
    <property type="match status" value="1"/>
</dbReference>
<comment type="catalytic activity">
    <reaction evidence="1">
        <text>Hydrolyzes the link between N-acetylmuramoyl residues and L-amino acid residues in certain cell-wall glycopeptides.</text>
        <dbReference type="EC" id="3.5.1.28"/>
    </reaction>
</comment>
<dbReference type="EC" id="3.5.1.28" evidence="2"/>
<keyword evidence="6" id="KW-1185">Reference proteome</keyword>
<dbReference type="PANTHER" id="PTHR30404:SF0">
    <property type="entry name" value="N-ACETYLMURAMOYL-L-ALANINE AMIDASE AMIC"/>
    <property type="match status" value="1"/>
</dbReference>
<dbReference type="OrthoDB" id="9806267at2"/>
<dbReference type="SMART" id="SM00646">
    <property type="entry name" value="Ami_3"/>
    <property type="match status" value="1"/>
</dbReference>
<dbReference type="InterPro" id="IPR050695">
    <property type="entry name" value="N-acetylmuramoyl_amidase_3"/>
</dbReference>
<name>A0A1H7WYJ7_OLID1</name>
<dbReference type="STRING" id="407022.SAMN05661044_04718"/>
<dbReference type="SUPFAM" id="SSF53187">
    <property type="entry name" value="Zn-dependent exopeptidases"/>
    <property type="match status" value="1"/>
</dbReference>
<dbReference type="GO" id="GO:0030288">
    <property type="term" value="C:outer membrane-bounded periplasmic space"/>
    <property type="evidence" value="ECO:0007669"/>
    <property type="project" value="TreeGrafter"/>
</dbReference>
<keyword evidence="3" id="KW-0378">Hydrolase</keyword>
<evidence type="ECO:0000259" key="4">
    <source>
        <dbReference type="SMART" id="SM00646"/>
    </source>
</evidence>
<dbReference type="GO" id="GO:0009253">
    <property type="term" value="P:peptidoglycan catabolic process"/>
    <property type="evidence" value="ECO:0007669"/>
    <property type="project" value="InterPro"/>
</dbReference>
<proteinExistence type="predicted"/>
<reference evidence="6" key="1">
    <citation type="submission" date="2016-10" db="EMBL/GenBank/DDBJ databases">
        <authorList>
            <person name="Varghese N."/>
            <person name="Submissions S."/>
        </authorList>
    </citation>
    <scope>NUCLEOTIDE SEQUENCE [LARGE SCALE GENOMIC DNA]</scope>
    <source>
        <strain evidence="6">DSM 18733</strain>
    </source>
</reference>
<evidence type="ECO:0000313" key="6">
    <source>
        <dbReference type="Proteomes" id="UP000199421"/>
    </source>
</evidence>
<evidence type="ECO:0000313" key="5">
    <source>
        <dbReference type="EMBL" id="SEM26354.1"/>
    </source>
</evidence>
<feature type="domain" description="MurNAc-LAA" evidence="4">
    <location>
        <begin position="101"/>
        <end position="284"/>
    </location>
</feature>
<dbReference type="AlphaFoldDB" id="A0A1H7WYJ7"/>